<name>A0A0V1C664_TRIBR</name>
<dbReference type="Proteomes" id="UP000054653">
    <property type="component" value="Unassembled WGS sequence"/>
</dbReference>
<dbReference type="EMBL" id="JYDI01000519">
    <property type="protein sequence ID" value="KRY44642.1"/>
    <property type="molecule type" value="Genomic_DNA"/>
</dbReference>
<feature type="region of interest" description="Disordered" evidence="1">
    <location>
        <begin position="54"/>
        <end position="77"/>
    </location>
</feature>
<proteinExistence type="predicted"/>
<keyword evidence="3" id="KW-1185">Reference proteome</keyword>
<evidence type="ECO:0000313" key="3">
    <source>
        <dbReference type="Proteomes" id="UP000054653"/>
    </source>
</evidence>
<evidence type="ECO:0000256" key="1">
    <source>
        <dbReference type="SAM" id="MobiDB-lite"/>
    </source>
</evidence>
<evidence type="ECO:0000313" key="2">
    <source>
        <dbReference type="EMBL" id="KRY44642.1"/>
    </source>
</evidence>
<organism evidence="2 3">
    <name type="scientific">Trichinella britovi</name>
    <name type="common">Parasitic roundworm</name>
    <dbReference type="NCBI Taxonomy" id="45882"/>
    <lineage>
        <taxon>Eukaryota</taxon>
        <taxon>Metazoa</taxon>
        <taxon>Ecdysozoa</taxon>
        <taxon>Nematoda</taxon>
        <taxon>Enoplea</taxon>
        <taxon>Dorylaimia</taxon>
        <taxon>Trichinellida</taxon>
        <taxon>Trichinellidae</taxon>
        <taxon>Trichinella</taxon>
    </lineage>
</organism>
<reference evidence="2 3" key="1">
    <citation type="submission" date="2015-01" db="EMBL/GenBank/DDBJ databases">
        <title>Evolution of Trichinella species and genotypes.</title>
        <authorList>
            <person name="Korhonen P.K."/>
            <person name="Edoardo P."/>
            <person name="Giuseppe L.R."/>
            <person name="Gasser R.B."/>
        </authorList>
    </citation>
    <scope>NUCLEOTIDE SEQUENCE [LARGE SCALE GENOMIC DNA]</scope>
    <source>
        <strain evidence="2">ISS120</strain>
    </source>
</reference>
<sequence>MIESQKVTRTTDILKTVSFLKKATFASDNTLRFKSKGFDSYALLGSIKFPGATLTNSKPRVAEHRNSSRHQQNKQIE</sequence>
<dbReference type="AlphaFoldDB" id="A0A0V1C664"/>
<accession>A0A0V1C664</accession>
<protein>
    <submittedName>
        <fullName evidence="2">Uncharacterized protein</fullName>
    </submittedName>
</protein>
<comment type="caution">
    <text evidence="2">The sequence shown here is derived from an EMBL/GenBank/DDBJ whole genome shotgun (WGS) entry which is preliminary data.</text>
</comment>
<feature type="compositionally biased region" description="Basic residues" evidence="1">
    <location>
        <begin position="67"/>
        <end position="77"/>
    </location>
</feature>
<gene>
    <name evidence="2" type="ORF">T03_1944</name>
</gene>